<dbReference type="Proteomes" id="UP001283361">
    <property type="component" value="Unassembled WGS sequence"/>
</dbReference>
<evidence type="ECO:0000256" key="1">
    <source>
        <dbReference type="SAM" id="MobiDB-lite"/>
    </source>
</evidence>
<dbReference type="EMBL" id="JAWDGP010001389">
    <property type="protein sequence ID" value="KAK3792073.1"/>
    <property type="molecule type" value="Genomic_DNA"/>
</dbReference>
<evidence type="ECO:0000313" key="3">
    <source>
        <dbReference type="Proteomes" id="UP001283361"/>
    </source>
</evidence>
<keyword evidence="3" id="KW-1185">Reference proteome</keyword>
<feature type="region of interest" description="Disordered" evidence="1">
    <location>
        <begin position="69"/>
        <end position="111"/>
    </location>
</feature>
<accession>A0AAE1E415</accession>
<dbReference type="AlphaFoldDB" id="A0AAE1E415"/>
<name>A0AAE1E415_9GAST</name>
<proteinExistence type="predicted"/>
<sequence length="111" mass="12754">MSPSPHSPVPTPPKQVLVGVGSRVWLWWSQAWQGKEWVERLNKISLIAQLKTIIHWANQSGALEELRLQPDAREGRPEGRVLLEERRRKDQSGGDGMRRSKMYFDGKMHGN</sequence>
<protein>
    <submittedName>
        <fullName evidence="2">Uncharacterized protein</fullName>
    </submittedName>
</protein>
<evidence type="ECO:0000313" key="2">
    <source>
        <dbReference type="EMBL" id="KAK3792073.1"/>
    </source>
</evidence>
<reference evidence="2" key="1">
    <citation type="journal article" date="2023" name="G3 (Bethesda)">
        <title>A reference genome for the long-term kleptoplast-retaining sea slug Elysia crispata morphotype clarki.</title>
        <authorList>
            <person name="Eastman K.E."/>
            <person name="Pendleton A.L."/>
            <person name="Shaikh M.A."/>
            <person name="Suttiyut T."/>
            <person name="Ogas R."/>
            <person name="Tomko P."/>
            <person name="Gavelis G."/>
            <person name="Widhalm J.R."/>
            <person name="Wisecaver J.H."/>
        </authorList>
    </citation>
    <scope>NUCLEOTIDE SEQUENCE</scope>
    <source>
        <strain evidence="2">ECLA1</strain>
    </source>
</reference>
<organism evidence="2 3">
    <name type="scientific">Elysia crispata</name>
    <name type="common">lettuce slug</name>
    <dbReference type="NCBI Taxonomy" id="231223"/>
    <lineage>
        <taxon>Eukaryota</taxon>
        <taxon>Metazoa</taxon>
        <taxon>Spiralia</taxon>
        <taxon>Lophotrochozoa</taxon>
        <taxon>Mollusca</taxon>
        <taxon>Gastropoda</taxon>
        <taxon>Heterobranchia</taxon>
        <taxon>Euthyneura</taxon>
        <taxon>Panpulmonata</taxon>
        <taxon>Sacoglossa</taxon>
        <taxon>Placobranchoidea</taxon>
        <taxon>Plakobranchidae</taxon>
        <taxon>Elysia</taxon>
    </lineage>
</organism>
<comment type="caution">
    <text evidence="2">The sequence shown here is derived from an EMBL/GenBank/DDBJ whole genome shotgun (WGS) entry which is preliminary data.</text>
</comment>
<gene>
    <name evidence="2" type="ORF">RRG08_055340</name>
</gene>